<dbReference type="AlphaFoldDB" id="A0A919UQ63"/>
<feature type="domain" description="TNase-like" evidence="3">
    <location>
        <begin position="38"/>
        <end position="165"/>
    </location>
</feature>
<reference evidence="4" key="1">
    <citation type="submission" date="2021-01" db="EMBL/GenBank/DDBJ databases">
        <title>Whole genome shotgun sequence of Acrocarpospora phusangensis NBRC 108782.</title>
        <authorList>
            <person name="Komaki H."/>
            <person name="Tamura T."/>
        </authorList>
    </citation>
    <scope>NUCLEOTIDE SEQUENCE</scope>
    <source>
        <strain evidence="4">NBRC 108782</strain>
    </source>
</reference>
<dbReference type="GO" id="GO:0004518">
    <property type="term" value="F:nuclease activity"/>
    <property type="evidence" value="ECO:0007669"/>
    <property type="project" value="InterPro"/>
</dbReference>
<dbReference type="SMART" id="SM00318">
    <property type="entry name" value="SNc"/>
    <property type="match status" value="1"/>
</dbReference>
<accession>A0A919UQ63</accession>
<evidence type="ECO:0000259" key="3">
    <source>
        <dbReference type="PROSITE" id="PS50830"/>
    </source>
</evidence>
<sequence>MRLLPRALAILASVALLVPISAATPAGAAARPKSVPKAAILVKIKKIVDGDTVDVTYKSKTLRVRLLEIDAPERGKCWYKTATARTAALLPVGKGAYVLRDKDPKDQYGRYLFYIWNAGGTFVNRNLVRYGYAKAVLYKPNDKYIKVMRADQAKAKAERLRIWSDKCDGTAGSGGSGSTPTPKPTPSPSPSGGGGGNDPRFGTCREANDAGYGPYRRGVDPEYDWYQDRDGDGVVCER</sequence>
<dbReference type="SMART" id="SM00894">
    <property type="entry name" value="Excalibur"/>
    <property type="match status" value="1"/>
</dbReference>
<keyword evidence="2" id="KW-0732">Signal</keyword>
<dbReference type="EMBL" id="BOOA01000035">
    <property type="protein sequence ID" value="GIH26088.1"/>
    <property type="molecule type" value="Genomic_DNA"/>
</dbReference>
<dbReference type="PROSITE" id="PS01123">
    <property type="entry name" value="TNASE_1"/>
    <property type="match status" value="1"/>
</dbReference>
<gene>
    <name evidence="4" type="ORF">Aph01nite_43980</name>
</gene>
<feature type="chain" id="PRO_5037135063" description="TNase-like domain-containing protein" evidence="2">
    <location>
        <begin position="29"/>
        <end position="238"/>
    </location>
</feature>
<dbReference type="InterPro" id="IPR016071">
    <property type="entry name" value="Staphylococal_nuclease_OB-fold"/>
</dbReference>
<feature type="compositionally biased region" description="Basic and acidic residues" evidence="1">
    <location>
        <begin position="226"/>
        <end position="238"/>
    </location>
</feature>
<proteinExistence type="predicted"/>
<protein>
    <recommendedName>
        <fullName evidence="3">TNase-like domain-containing protein</fullName>
    </recommendedName>
</protein>
<dbReference type="Gene3D" id="2.40.50.90">
    <property type="match status" value="1"/>
</dbReference>
<dbReference type="InterPro" id="IPR008613">
    <property type="entry name" value="Excalibur_Ca-bd_domain"/>
</dbReference>
<evidence type="ECO:0000313" key="4">
    <source>
        <dbReference type="EMBL" id="GIH26088.1"/>
    </source>
</evidence>
<evidence type="ECO:0000256" key="2">
    <source>
        <dbReference type="SAM" id="SignalP"/>
    </source>
</evidence>
<dbReference type="GO" id="GO:0003676">
    <property type="term" value="F:nucleic acid binding"/>
    <property type="evidence" value="ECO:0007669"/>
    <property type="project" value="InterPro"/>
</dbReference>
<dbReference type="Pfam" id="PF00565">
    <property type="entry name" value="SNase"/>
    <property type="match status" value="1"/>
</dbReference>
<dbReference type="RefSeq" id="WP_204042777.1">
    <property type="nucleotide sequence ID" value="NZ_BOOA01000035.1"/>
</dbReference>
<feature type="region of interest" description="Disordered" evidence="1">
    <location>
        <begin position="166"/>
        <end position="238"/>
    </location>
</feature>
<dbReference type="InterPro" id="IPR035437">
    <property type="entry name" value="SNase_OB-fold_sf"/>
</dbReference>
<dbReference type="PROSITE" id="PS50830">
    <property type="entry name" value="TNASE_3"/>
    <property type="match status" value="1"/>
</dbReference>
<keyword evidence="5" id="KW-1185">Reference proteome</keyword>
<dbReference type="Proteomes" id="UP000640052">
    <property type="component" value="Unassembled WGS sequence"/>
</dbReference>
<feature type="signal peptide" evidence="2">
    <location>
        <begin position="1"/>
        <end position="28"/>
    </location>
</feature>
<organism evidence="4 5">
    <name type="scientific">Acrocarpospora phusangensis</name>
    <dbReference type="NCBI Taxonomy" id="1070424"/>
    <lineage>
        <taxon>Bacteria</taxon>
        <taxon>Bacillati</taxon>
        <taxon>Actinomycetota</taxon>
        <taxon>Actinomycetes</taxon>
        <taxon>Streptosporangiales</taxon>
        <taxon>Streptosporangiaceae</taxon>
        <taxon>Acrocarpospora</taxon>
    </lineage>
</organism>
<evidence type="ECO:0000313" key="5">
    <source>
        <dbReference type="Proteomes" id="UP000640052"/>
    </source>
</evidence>
<dbReference type="Pfam" id="PF05901">
    <property type="entry name" value="Excalibur"/>
    <property type="match status" value="1"/>
</dbReference>
<comment type="caution">
    <text evidence="4">The sequence shown here is derived from an EMBL/GenBank/DDBJ whole genome shotgun (WGS) entry which is preliminary data.</text>
</comment>
<name>A0A919UQ63_9ACTN</name>
<dbReference type="InterPro" id="IPR002071">
    <property type="entry name" value="Thermonucl_AS"/>
</dbReference>
<dbReference type="SUPFAM" id="SSF50199">
    <property type="entry name" value="Staphylococcal nuclease"/>
    <property type="match status" value="1"/>
</dbReference>
<evidence type="ECO:0000256" key="1">
    <source>
        <dbReference type="SAM" id="MobiDB-lite"/>
    </source>
</evidence>